<dbReference type="EC" id="2.1.1.163" evidence="2"/>
<dbReference type="Gene3D" id="3.40.50.150">
    <property type="entry name" value="Vaccinia Virus protein VP39"/>
    <property type="match status" value="1"/>
</dbReference>
<gene>
    <name evidence="2" type="primary">ubiE_69</name>
    <name evidence="2" type="ORF">SDC9_85509</name>
</gene>
<organism evidence="2">
    <name type="scientific">bioreactor metagenome</name>
    <dbReference type="NCBI Taxonomy" id="1076179"/>
    <lineage>
        <taxon>unclassified sequences</taxon>
        <taxon>metagenomes</taxon>
        <taxon>ecological metagenomes</taxon>
    </lineage>
</organism>
<reference evidence="2" key="1">
    <citation type="submission" date="2019-08" db="EMBL/GenBank/DDBJ databases">
        <authorList>
            <person name="Kucharzyk K."/>
            <person name="Murdoch R.W."/>
            <person name="Higgins S."/>
            <person name="Loffler F."/>
        </authorList>
    </citation>
    <scope>NUCLEOTIDE SEQUENCE</scope>
</reference>
<proteinExistence type="predicted"/>
<dbReference type="CDD" id="cd02440">
    <property type="entry name" value="AdoMet_MTases"/>
    <property type="match status" value="1"/>
</dbReference>
<dbReference type="PANTHER" id="PTHR45036">
    <property type="entry name" value="METHYLTRANSFERASE LIKE 7B"/>
    <property type="match status" value="1"/>
</dbReference>
<dbReference type="GO" id="GO:0008757">
    <property type="term" value="F:S-adenosylmethionine-dependent methyltransferase activity"/>
    <property type="evidence" value="ECO:0007669"/>
    <property type="project" value="InterPro"/>
</dbReference>
<dbReference type="GO" id="GO:0032259">
    <property type="term" value="P:methylation"/>
    <property type="evidence" value="ECO:0007669"/>
    <property type="project" value="UniProtKB-KW"/>
</dbReference>
<keyword evidence="2" id="KW-0808">Transferase</keyword>
<protein>
    <submittedName>
        <fullName evidence="2">Ubiquinone/menaquinone biosynthesis C-methyltransferase UbiE</fullName>
        <ecNumber evidence="2">2.1.1.163</ecNumber>
    </submittedName>
</protein>
<keyword evidence="2" id="KW-0830">Ubiquinone</keyword>
<dbReference type="Pfam" id="PF08241">
    <property type="entry name" value="Methyltransf_11"/>
    <property type="match status" value="1"/>
</dbReference>
<dbReference type="SUPFAM" id="SSF53335">
    <property type="entry name" value="S-adenosyl-L-methionine-dependent methyltransferases"/>
    <property type="match status" value="1"/>
</dbReference>
<dbReference type="GO" id="GO:0043770">
    <property type="term" value="F:demethylmenaquinone methyltransferase activity"/>
    <property type="evidence" value="ECO:0007669"/>
    <property type="project" value="UniProtKB-EC"/>
</dbReference>
<dbReference type="EMBL" id="VSSQ01008443">
    <property type="protein sequence ID" value="MPM38878.1"/>
    <property type="molecule type" value="Genomic_DNA"/>
</dbReference>
<dbReference type="AlphaFoldDB" id="A0A644ZF04"/>
<dbReference type="InterPro" id="IPR052356">
    <property type="entry name" value="Thiol_S-MT"/>
</dbReference>
<feature type="domain" description="Methyltransferase type 11" evidence="1">
    <location>
        <begin position="48"/>
        <end position="141"/>
    </location>
</feature>
<dbReference type="InterPro" id="IPR013216">
    <property type="entry name" value="Methyltransf_11"/>
</dbReference>
<accession>A0A644ZF04</accession>
<sequence length="206" mass="23477">MNNLSNKKIYKKWSKIYDKFFGSSIFNNQRKLEIDLLTLNPEDKVLFIGIGTGEDFKFLPKGVQVTGIDITEEMLEVARKKADTLNLENANILNMDAMNLSFQDKEFDYVILNLILSVVPDGNKCLKEAYRVLKPNGKVAIFDKFAGEEQKKSVVKALLNKLTTSLGTDINRKFSQIAKGINLKVVEERKSIFRGMYKIMILEKAN</sequence>
<dbReference type="PANTHER" id="PTHR45036:SF1">
    <property type="entry name" value="METHYLTRANSFERASE LIKE 7A"/>
    <property type="match status" value="1"/>
</dbReference>
<comment type="caution">
    <text evidence="2">The sequence shown here is derived from an EMBL/GenBank/DDBJ whole genome shotgun (WGS) entry which is preliminary data.</text>
</comment>
<evidence type="ECO:0000313" key="2">
    <source>
        <dbReference type="EMBL" id="MPM38878.1"/>
    </source>
</evidence>
<evidence type="ECO:0000259" key="1">
    <source>
        <dbReference type="Pfam" id="PF08241"/>
    </source>
</evidence>
<name>A0A644ZF04_9ZZZZ</name>
<keyword evidence="2" id="KW-0489">Methyltransferase</keyword>
<dbReference type="InterPro" id="IPR029063">
    <property type="entry name" value="SAM-dependent_MTases_sf"/>
</dbReference>